<evidence type="ECO:0000313" key="3">
    <source>
        <dbReference type="EMBL" id="NJX14892.1"/>
    </source>
</evidence>
<proteinExistence type="predicted"/>
<feature type="domain" description="Secretion system C-terminal sorting" evidence="2">
    <location>
        <begin position="16"/>
        <end position="88"/>
    </location>
</feature>
<accession>A0ABX1DA27</accession>
<protein>
    <submittedName>
        <fullName evidence="3">T9SS type A sorting domain-containing protein</fullName>
    </submittedName>
</protein>
<name>A0ABX1DA27_9FLAO</name>
<organism evidence="3 4">
    <name type="scientific">Tamlana crocina</name>
    <dbReference type="NCBI Taxonomy" id="393006"/>
    <lineage>
        <taxon>Bacteria</taxon>
        <taxon>Pseudomonadati</taxon>
        <taxon>Bacteroidota</taxon>
        <taxon>Flavobacteriia</taxon>
        <taxon>Flavobacteriales</taxon>
        <taxon>Flavobacteriaceae</taxon>
        <taxon>Tamlana</taxon>
    </lineage>
</organism>
<dbReference type="InterPro" id="IPR026444">
    <property type="entry name" value="Secre_tail"/>
</dbReference>
<dbReference type="EMBL" id="JAAVJS010000005">
    <property type="protein sequence ID" value="NJX14892.1"/>
    <property type="molecule type" value="Genomic_DNA"/>
</dbReference>
<dbReference type="Pfam" id="PF18962">
    <property type="entry name" value="Por_Secre_tail"/>
    <property type="match status" value="1"/>
</dbReference>
<gene>
    <name evidence="3" type="ORF">HC176_05270</name>
</gene>
<keyword evidence="4" id="KW-1185">Reference proteome</keyword>
<reference evidence="3 4" key="1">
    <citation type="submission" date="2020-03" db="EMBL/GenBank/DDBJ databases">
        <title>Tamlana sp. nov, isolated from XXX.</title>
        <authorList>
            <person name="Cao W.R."/>
        </authorList>
    </citation>
    <scope>NUCLEOTIDE SEQUENCE [LARGE SCALE GENOMIC DNA]</scope>
    <source>
        <strain evidence="3 4">HST1-43</strain>
    </source>
</reference>
<comment type="caution">
    <text evidence="3">The sequence shown here is derived from an EMBL/GenBank/DDBJ whole genome shotgun (WGS) entry which is preliminary data.</text>
</comment>
<dbReference type="NCBIfam" id="TIGR04183">
    <property type="entry name" value="Por_Secre_tail"/>
    <property type="match status" value="1"/>
</dbReference>
<evidence type="ECO:0000256" key="1">
    <source>
        <dbReference type="ARBA" id="ARBA00022729"/>
    </source>
</evidence>
<dbReference type="Proteomes" id="UP000760545">
    <property type="component" value="Unassembled WGS sequence"/>
</dbReference>
<keyword evidence="1" id="KW-0732">Signal</keyword>
<evidence type="ECO:0000313" key="4">
    <source>
        <dbReference type="Proteomes" id="UP000760545"/>
    </source>
</evidence>
<sequence length="89" mass="10035">MARTSSIEKNIEGLTVYPNPLSSTTQSFLTIQSNLNSDKYIEFFDVLGKRLFTTVLRGKQLNISRLNPGVYILKITENGVSEARKLIIK</sequence>
<evidence type="ECO:0000259" key="2">
    <source>
        <dbReference type="Pfam" id="PF18962"/>
    </source>
</evidence>
<dbReference type="RefSeq" id="WP_167917125.1">
    <property type="nucleotide sequence ID" value="NZ_JAAVJS010000005.1"/>
</dbReference>